<feature type="region of interest" description="Disordered" evidence="1">
    <location>
        <begin position="1"/>
        <end position="22"/>
    </location>
</feature>
<sequence>MNATWSGFSPTRHISSNSSSASLTWPCSACPTIIAVHEKTSSFARWRNTTSASEKLPLFPYMSISALLTIAWCSSPAAIARAWSCRPASNAAALAHTLRRLARVNSLGRGQLL</sequence>
<accession>A0A0A9EYX2</accession>
<name>A0A0A9EYX2_ARUDO</name>
<evidence type="ECO:0000313" key="2">
    <source>
        <dbReference type="EMBL" id="JAE05980.1"/>
    </source>
</evidence>
<protein>
    <submittedName>
        <fullName evidence="2">Uncharacterized protein</fullName>
    </submittedName>
</protein>
<dbReference type="AlphaFoldDB" id="A0A0A9EYX2"/>
<organism evidence="2">
    <name type="scientific">Arundo donax</name>
    <name type="common">Giant reed</name>
    <name type="synonym">Donax arundinaceus</name>
    <dbReference type="NCBI Taxonomy" id="35708"/>
    <lineage>
        <taxon>Eukaryota</taxon>
        <taxon>Viridiplantae</taxon>
        <taxon>Streptophyta</taxon>
        <taxon>Embryophyta</taxon>
        <taxon>Tracheophyta</taxon>
        <taxon>Spermatophyta</taxon>
        <taxon>Magnoliopsida</taxon>
        <taxon>Liliopsida</taxon>
        <taxon>Poales</taxon>
        <taxon>Poaceae</taxon>
        <taxon>PACMAD clade</taxon>
        <taxon>Arundinoideae</taxon>
        <taxon>Arundineae</taxon>
        <taxon>Arundo</taxon>
    </lineage>
</organism>
<reference evidence="2" key="2">
    <citation type="journal article" date="2015" name="Data Brief">
        <title>Shoot transcriptome of the giant reed, Arundo donax.</title>
        <authorList>
            <person name="Barrero R.A."/>
            <person name="Guerrero F.D."/>
            <person name="Moolhuijzen P."/>
            <person name="Goolsby J.A."/>
            <person name="Tidwell J."/>
            <person name="Bellgard S.E."/>
            <person name="Bellgard M.I."/>
        </authorList>
    </citation>
    <scope>NUCLEOTIDE SEQUENCE</scope>
    <source>
        <tissue evidence="2">Shoot tissue taken approximately 20 cm above the soil surface</tissue>
    </source>
</reference>
<proteinExistence type="predicted"/>
<reference evidence="2" key="1">
    <citation type="submission" date="2014-09" db="EMBL/GenBank/DDBJ databases">
        <authorList>
            <person name="Magalhaes I.L.F."/>
            <person name="Oliveira U."/>
            <person name="Santos F.R."/>
            <person name="Vidigal T.H.D.A."/>
            <person name="Brescovit A.D."/>
            <person name="Santos A.J."/>
        </authorList>
    </citation>
    <scope>NUCLEOTIDE SEQUENCE</scope>
    <source>
        <tissue evidence="2">Shoot tissue taken approximately 20 cm above the soil surface</tissue>
    </source>
</reference>
<dbReference type="EMBL" id="GBRH01191916">
    <property type="protein sequence ID" value="JAE05980.1"/>
    <property type="molecule type" value="Transcribed_RNA"/>
</dbReference>
<evidence type="ECO:0000256" key="1">
    <source>
        <dbReference type="SAM" id="MobiDB-lite"/>
    </source>
</evidence>